<comment type="cofactor">
    <cofactor evidence="18">
        <name>Mg(2+)</name>
        <dbReference type="ChEBI" id="CHEBI:18420"/>
    </cofactor>
    <text evidence="18">Mn(2+), Zn(2+), Cd(2+) and Co(2+) support activity to lesser extents.</text>
</comment>
<keyword evidence="3" id="KW-1003">Cell membrane</keyword>
<evidence type="ECO:0000256" key="19">
    <source>
        <dbReference type="SAM" id="Phobius"/>
    </source>
</evidence>
<evidence type="ECO:0000256" key="6">
    <source>
        <dbReference type="ARBA" id="ARBA00022692"/>
    </source>
</evidence>
<evidence type="ECO:0000256" key="4">
    <source>
        <dbReference type="ARBA" id="ARBA00022516"/>
    </source>
</evidence>
<dbReference type="InterPro" id="IPR036945">
    <property type="entry name" value="DAGK_sf"/>
</dbReference>
<keyword evidence="6 19" id="KW-0812">Transmembrane</keyword>
<feature type="binding site" evidence="17">
    <location>
        <position position="32"/>
    </location>
    <ligand>
        <name>ATP</name>
        <dbReference type="ChEBI" id="CHEBI:30616"/>
    </ligand>
</feature>
<proteinExistence type="inferred from homology"/>
<evidence type="ECO:0000256" key="13">
    <source>
        <dbReference type="ARBA" id="ARBA00023209"/>
    </source>
</evidence>
<dbReference type="EC" id="2.7.1.-" evidence="20"/>
<keyword evidence="8 20" id="KW-0418">Kinase</keyword>
<feature type="binding site" evidence="18">
    <location>
        <position position="80"/>
    </location>
    <ligand>
        <name>a divalent metal cation</name>
        <dbReference type="ChEBI" id="CHEBI:60240"/>
    </ligand>
</feature>
<keyword evidence="13" id="KW-0594">Phospholipid biosynthesis</keyword>
<feature type="binding site" evidence="17">
    <location>
        <position position="80"/>
    </location>
    <ligand>
        <name>ATP</name>
        <dbReference type="ChEBI" id="CHEBI:30616"/>
    </ligand>
</feature>
<dbReference type="PANTHER" id="PTHR34299">
    <property type="entry name" value="DIACYLGLYCEROL KINASE"/>
    <property type="match status" value="1"/>
</dbReference>
<dbReference type="CDD" id="cd14265">
    <property type="entry name" value="UDPK_IM_like"/>
    <property type="match status" value="1"/>
</dbReference>
<keyword evidence="5 20" id="KW-0808">Transferase</keyword>
<keyword evidence="10 19" id="KW-1133">Transmembrane helix</keyword>
<organism evidence="20">
    <name type="scientific">Sporolactobacillus sp. Y61</name>
    <dbReference type="NCBI Taxonomy" id="3160863"/>
    <lineage>
        <taxon>Bacteria</taxon>
        <taxon>Bacillati</taxon>
        <taxon>Bacillota</taxon>
        <taxon>Bacilli</taxon>
        <taxon>Bacillales</taxon>
        <taxon>Sporolactobacillaceae</taxon>
        <taxon>Sporolactobacillus</taxon>
    </lineage>
</organism>
<evidence type="ECO:0000313" key="20">
    <source>
        <dbReference type="EMBL" id="XCJ16533.1"/>
    </source>
</evidence>
<evidence type="ECO:0000256" key="3">
    <source>
        <dbReference type="ARBA" id="ARBA00022475"/>
    </source>
</evidence>
<evidence type="ECO:0000256" key="9">
    <source>
        <dbReference type="ARBA" id="ARBA00022840"/>
    </source>
</evidence>
<keyword evidence="7 17" id="KW-0547">Nucleotide-binding</keyword>
<dbReference type="GO" id="GO:0005886">
    <property type="term" value="C:plasma membrane"/>
    <property type="evidence" value="ECO:0007669"/>
    <property type="project" value="UniProtKB-SubCell"/>
</dbReference>
<gene>
    <name evidence="20" type="ORF">ABNN70_12880</name>
</gene>
<dbReference type="PANTHER" id="PTHR34299:SF1">
    <property type="entry name" value="DIACYLGLYCEROL KINASE"/>
    <property type="match status" value="1"/>
</dbReference>
<dbReference type="EMBL" id="CP159510">
    <property type="protein sequence ID" value="XCJ16533.1"/>
    <property type="molecule type" value="Genomic_DNA"/>
</dbReference>
<feature type="transmembrane region" description="Helical" evidence="19">
    <location>
        <begin position="35"/>
        <end position="54"/>
    </location>
</feature>
<dbReference type="GO" id="GO:0008654">
    <property type="term" value="P:phospholipid biosynthetic process"/>
    <property type="evidence" value="ECO:0007669"/>
    <property type="project" value="UniProtKB-KW"/>
</dbReference>
<dbReference type="GO" id="GO:0005524">
    <property type="term" value="F:ATP binding"/>
    <property type="evidence" value="ECO:0007669"/>
    <property type="project" value="UniProtKB-KW"/>
</dbReference>
<dbReference type="AlphaFoldDB" id="A0AAU8IER2"/>
<feature type="binding site" evidence="17">
    <location>
        <begin position="89"/>
        <end position="91"/>
    </location>
    <ligand>
        <name>ATP</name>
        <dbReference type="ChEBI" id="CHEBI:30616"/>
    </ligand>
</feature>
<comment type="subcellular location">
    <subcellularLocation>
        <location evidence="1">Cell membrane</location>
        <topology evidence="1">Multi-pass membrane protein</topology>
    </subcellularLocation>
</comment>
<dbReference type="RefSeq" id="WP_129929837.1">
    <property type="nucleotide sequence ID" value="NZ_CP159510.1"/>
</dbReference>
<dbReference type="PROSITE" id="PS01069">
    <property type="entry name" value="DAGK_PROKAR"/>
    <property type="match status" value="1"/>
</dbReference>
<dbReference type="GO" id="GO:0046872">
    <property type="term" value="F:metal ion binding"/>
    <property type="evidence" value="ECO:0007669"/>
    <property type="project" value="UniProtKB-KW"/>
</dbReference>
<feature type="binding site" evidence="16">
    <location>
        <position position="73"/>
    </location>
    <ligand>
        <name>substrate</name>
    </ligand>
</feature>
<evidence type="ECO:0000256" key="1">
    <source>
        <dbReference type="ARBA" id="ARBA00004651"/>
    </source>
</evidence>
<protein>
    <submittedName>
        <fullName evidence="20">Diacylglycerol kinase family protein</fullName>
        <ecNumber evidence="20">2.7.1.-</ecNumber>
    </submittedName>
</protein>
<dbReference type="InterPro" id="IPR000829">
    <property type="entry name" value="DAGK"/>
</dbReference>
<sequence length="127" mass="14156">MKRYPAEHRKHKKLPRSFVDAISGFRLAVLQERNIRLQLFAAVVVLIFSLVIGVSRSNLLIILILIGGVISLELVNTAVERAVDLVTREPHPMAKAAKDAAAAAVWWFSVIATIIFAIILYTTFMTE</sequence>
<keyword evidence="18" id="KW-0479">Metal-binding</keyword>
<feature type="active site" description="Proton acceptor" evidence="15">
    <location>
        <position position="73"/>
    </location>
</feature>
<reference evidence="20" key="1">
    <citation type="submission" date="2024-06" db="EMBL/GenBank/DDBJ databases">
        <authorList>
            <person name="Fan A."/>
            <person name="Zhang F.Y."/>
            <person name="Zhang L."/>
        </authorList>
    </citation>
    <scope>NUCLEOTIDE SEQUENCE</scope>
    <source>
        <strain evidence="20">Y61</strain>
    </source>
</reference>
<feature type="binding site" evidence="18">
    <location>
        <position position="32"/>
    </location>
    <ligand>
        <name>a divalent metal cation</name>
        <dbReference type="ChEBI" id="CHEBI:60240"/>
    </ligand>
</feature>
<evidence type="ECO:0000256" key="2">
    <source>
        <dbReference type="ARBA" id="ARBA00005967"/>
    </source>
</evidence>
<evidence type="ECO:0000256" key="15">
    <source>
        <dbReference type="PIRSR" id="PIRSR600829-1"/>
    </source>
</evidence>
<feature type="binding site" evidence="17">
    <location>
        <begin position="98"/>
        <end position="99"/>
    </location>
    <ligand>
        <name>ATP</name>
        <dbReference type="ChEBI" id="CHEBI:30616"/>
    </ligand>
</feature>
<evidence type="ECO:0000256" key="7">
    <source>
        <dbReference type="ARBA" id="ARBA00022741"/>
    </source>
</evidence>
<keyword evidence="12 19" id="KW-0472">Membrane</keyword>
<evidence type="ECO:0000256" key="14">
    <source>
        <dbReference type="ARBA" id="ARBA00023264"/>
    </source>
</evidence>
<dbReference type="Gene3D" id="1.10.287.3610">
    <property type="match status" value="1"/>
</dbReference>
<evidence type="ECO:0000256" key="12">
    <source>
        <dbReference type="ARBA" id="ARBA00023136"/>
    </source>
</evidence>
<name>A0AAU8IER2_9BACL</name>
<evidence type="ECO:0000256" key="10">
    <source>
        <dbReference type="ARBA" id="ARBA00022989"/>
    </source>
</evidence>
<accession>A0AAU8IER2</accession>
<evidence type="ECO:0000256" key="18">
    <source>
        <dbReference type="PIRSR" id="PIRSR600829-4"/>
    </source>
</evidence>
<keyword evidence="18" id="KW-0460">Magnesium</keyword>
<comment type="similarity">
    <text evidence="2">Belongs to the bacterial diacylglycerol kinase family.</text>
</comment>
<keyword evidence="4" id="KW-0444">Lipid biosynthesis</keyword>
<evidence type="ECO:0000256" key="11">
    <source>
        <dbReference type="ARBA" id="ARBA00023098"/>
    </source>
</evidence>
<keyword evidence="11" id="KW-0443">Lipid metabolism</keyword>
<dbReference type="GO" id="GO:0016301">
    <property type="term" value="F:kinase activity"/>
    <property type="evidence" value="ECO:0007669"/>
    <property type="project" value="UniProtKB-KW"/>
</dbReference>
<dbReference type="InterPro" id="IPR033717">
    <property type="entry name" value="UDPK"/>
</dbReference>
<feature type="transmembrane region" description="Helical" evidence="19">
    <location>
        <begin position="100"/>
        <end position="124"/>
    </location>
</feature>
<keyword evidence="9 17" id="KW-0067">ATP-binding</keyword>
<feature type="transmembrane region" description="Helical" evidence="19">
    <location>
        <begin position="60"/>
        <end position="79"/>
    </location>
</feature>
<keyword evidence="14" id="KW-1208">Phospholipid metabolism</keyword>
<evidence type="ECO:0000256" key="17">
    <source>
        <dbReference type="PIRSR" id="PIRSR600829-3"/>
    </source>
</evidence>
<dbReference type="Pfam" id="PF01219">
    <property type="entry name" value="DAGK_prokar"/>
    <property type="match status" value="1"/>
</dbReference>
<evidence type="ECO:0000256" key="5">
    <source>
        <dbReference type="ARBA" id="ARBA00022679"/>
    </source>
</evidence>
<evidence type="ECO:0000256" key="8">
    <source>
        <dbReference type="ARBA" id="ARBA00022777"/>
    </source>
</evidence>
<evidence type="ECO:0000256" key="16">
    <source>
        <dbReference type="PIRSR" id="PIRSR600829-2"/>
    </source>
</evidence>